<evidence type="ECO:0000313" key="2">
    <source>
        <dbReference type="EMBL" id="MFD1864371.1"/>
    </source>
</evidence>
<keyword evidence="3" id="KW-1185">Reference proteome</keyword>
<proteinExistence type="predicted"/>
<protein>
    <submittedName>
        <fullName evidence="2">SDR family oxidoreductase</fullName>
    </submittedName>
</protein>
<name>A0ABW4QLA7_9BACL</name>
<dbReference type="SUPFAM" id="SSF51735">
    <property type="entry name" value="NAD(P)-binding Rossmann-fold domains"/>
    <property type="match status" value="1"/>
</dbReference>
<dbReference type="Gene3D" id="3.40.50.720">
    <property type="entry name" value="NAD(P)-binding Rossmann-like Domain"/>
    <property type="match status" value="1"/>
</dbReference>
<dbReference type="InterPro" id="IPR016040">
    <property type="entry name" value="NAD(P)-bd_dom"/>
</dbReference>
<reference evidence="3" key="1">
    <citation type="journal article" date="2019" name="Int. J. Syst. Evol. Microbiol.">
        <title>The Global Catalogue of Microorganisms (GCM) 10K type strain sequencing project: providing services to taxonomists for standard genome sequencing and annotation.</title>
        <authorList>
            <consortium name="The Broad Institute Genomics Platform"/>
            <consortium name="The Broad Institute Genome Sequencing Center for Infectious Disease"/>
            <person name="Wu L."/>
            <person name="Ma J."/>
        </authorList>
    </citation>
    <scope>NUCLEOTIDE SEQUENCE [LARGE SCALE GENOMIC DNA]</scope>
    <source>
        <strain evidence="3">CGMCC 1.15475</strain>
    </source>
</reference>
<accession>A0ABW4QLA7</accession>
<dbReference type="PANTHER" id="PTHR15020">
    <property type="entry name" value="FLAVIN REDUCTASE-RELATED"/>
    <property type="match status" value="1"/>
</dbReference>
<organism evidence="2 3">
    <name type="scientific">Planococcus chinensis</name>
    <dbReference type="NCBI Taxonomy" id="272917"/>
    <lineage>
        <taxon>Bacteria</taxon>
        <taxon>Bacillati</taxon>
        <taxon>Bacillota</taxon>
        <taxon>Bacilli</taxon>
        <taxon>Bacillales</taxon>
        <taxon>Caryophanaceae</taxon>
        <taxon>Planococcus</taxon>
    </lineage>
</organism>
<dbReference type="PANTHER" id="PTHR15020:SF50">
    <property type="entry name" value="UPF0659 PROTEIN YMR090W"/>
    <property type="match status" value="1"/>
</dbReference>
<comment type="caution">
    <text evidence="2">The sequence shown here is derived from an EMBL/GenBank/DDBJ whole genome shotgun (WGS) entry which is preliminary data.</text>
</comment>
<evidence type="ECO:0000313" key="3">
    <source>
        <dbReference type="Proteomes" id="UP001597273"/>
    </source>
</evidence>
<feature type="domain" description="NAD(P)-binding" evidence="1">
    <location>
        <begin position="25"/>
        <end position="210"/>
    </location>
</feature>
<dbReference type="EMBL" id="JBHUFW010000012">
    <property type="protein sequence ID" value="MFD1864371.1"/>
    <property type="molecule type" value="Genomic_DNA"/>
</dbReference>
<dbReference type="CDD" id="cd05243">
    <property type="entry name" value="SDR_a5"/>
    <property type="match status" value="1"/>
</dbReference>
<sequence>MPLAGILLKETKFEEWKNMKVLVIGANGQVGKQIVQELANSQHEAIAMVRKEEQVDKLKELGAADVVLADLEQDFSSAFDGVDAAIFAAGSGPSTGADKTLTIDLWGAAKAAKYAEEKGVKRFVQLGSMGSADPDSGGEEMKPYLVAKRTADELLQHTGLDYTIVRPGPLSDEAKTAQIEVSAQGFSSIGERSIPRADVAHVLVEVLDRPNTYGKTFEVLQGKNEAGAELDSL</sequence>
<dbReference type="InterPro" id="IPR036291">
    <property type="entry name" value="NAD(P)-bd_dom_sf"/>
</dbReference>
<dbReference type="RefSeq" id="WP_204892930.1">
    <property type="nucleotide sequence ID" value="NZ_JBHUFW010000012.1"/>
</dbReference>
<dbReference type="Proteomes" id="UP001597273">
    <property type="component" value="Unassembled WGS sequence"/>
</dbReference>
<dbReference type="Pfam" id="PF13460">
    <property type="entry name" value="NAD_binding_10"/>
    <property type="match status" value="1"/>
</dbReference>
<gene>
    <name evidence="2" type="ORF">ACFSDB_15825</name>
</gene>
<evidence type="ECO:0000259" key="1">
    <source>
        <dbReference type="Pfam" id="PF13460"/>
    </source>
</evidence>